<dbReference type="AlphaFoldDB" id="A0A7I5ECT2"/>
<organism evidence="2 3">
    <name type="scientific">Haemonchus contortus</name>
    <name type="common">Barber pole worm</name>
    <dbReference type="NCBI Taxonomy" id="6289"/>
    <lineage>
        <taxon>Eukaryota</taxon>
        <taxon>Metazoa</taxon>
        <taxon>Ecdysozoa</taxon>
        <taxon>Nematoda</taxon>
        <taxon>Chromadorea</taxon>
        <taxon>Rhabditida</taxon>
        <taxon>Rhabditina</taxon>
        <taxon>Rhabditomorpha</taxon>
        <taxon>Strongyloidea</taxon>
        <taxon>Trichostrongylidae</taxon>
        <taxon>Haemonchus</taxon>
    </lineage>
</organism>
<accession>A0A7I5ECT2</accession>
<reference evidence="3" key="1">
    <citation type="submission" date="2020-12" db="UniProtKB">
        <authorList>
            <consortium name="WormBaseParasite"/>
        </authorList>
    </citation>
    <scope>IDENTIFICATION</scope>
    <source>
        <strain evidence="3">MHco3</strain>
    </source>
</reference>
<feature type="compositionally biased region" description="Basic and acidic residues" evidence="1">
    <location>
        <begin position="90"/>
        <end position="103"/>
    </location>
</feature>
<sequence length="160" mass="18613">MPSKPVTAPVGQGALIPLGVMGPSRNLGTRVRQLPSWKRLVCYWLNGEMGAVESDTDQIRNLDMADSAMVATDYQIKNKKEAQHKKTRQKEKTTFKKEKEKRWKQPIGRHKKEVKLERQSYWKKIGDTFQENPEPGCMITGQKEEFASERLWKELLRQRD</sequence>
<evidence type="ECO:0000256" key="1">
    <source>
        <dbReference type="SAM" id="MobiDB-lite"/>
    </source>
</evidence>
<feature type="region of interest" description="Disordered" evidence="1">
    <location>
        <begin position="79"/>
        <end position="110"/>
    </location>
</feature>
<dbReference type="WBParaSite" id="HCON_00145600-00001">
    <property type="protein sequence ID" value="HCON_00145600-00001"/>
    <property type="gene ID" value="HCON_00145600"/>
</dbReference>
<evidence type="ECO:0000313" key="3">
    <source>
        <dbReference type="WBParaSite" id="HCON_00145600-00001"/>
    </source>
</evidence>
<evidence type="ECO:0000313" key="2">
    <source>
        <dbReference type="Proteomes" id="UP000025227"/>
    </source>
</evidence>
<proteinExistence type="predicted"/>
<dbReference type="Proteomes" id="UP000025227">
    <property type="component" value="Unplaced"/>
</dbReference>
<protein>
    <submittedName>
        <fullName evidence="3">Coiled-coil domain-containing protein 86</fullName>
    </submittedName>
</protein>
<name>A0A7I5ECT2_HAECO</name>
<keyword evidence="2" id="KW-1185">Reference proteome</keyword>